<feature type="transmembrane region" description="Helical" evidence="2">
    <location>
        <begin position="6"/>
        <end position="27"/>
    </location>
</feature>
<organism evidence="3 4">
    <name type="scientific">Arthrobotrys conoides</name>
    <dbReference type="NCBI Taxonomy" id="74498"/>
    <lineage>
        <taxon>Eukaryota</taxon>
        <taxon>Fungi</taxon>
        <taxon>Dikarya</taxon>
        <taxon>Ascomycota</taxon>
        <taxon>Pezizomycotina</taxon>
        <taxon>Orbiliomycetes</taxon>
        <taxon>Orbiliales</taxon>
        <taxon>Orbiliaceae</taxon>
        <taxon>Arthrobotrys</taxon>
    </lineage>
</organism>
<name>A0AAN8P1S1_9PEZI</name>
<feature type="region of interest" description="Disordered" evidence="1">
    <location>
        <begin position="152"/>
        <end position="172"/>
    </location>
</feature>
<dbReference type="Proteomes" id="UP001307849">
    <property type="component" value="Unassembled WGS sequence"/>
</dbReference>
<feature type="compositionally biased region" description="Polar residues" evidence="1">
    <location>
        <begin position="197"/>
        <end position="206"/>
    </location>
</feature>
<feature type="region of interest" description="Disordered" evidence="1">
    <location>
        <begin position="197"/>
        <end position="218"/>
    </location>
</feature>
<evidence type="ECO:0000313" key="3">
    <source>
        <dbReference type="EMBL" id="KAK6521036.1"/>
    </source>
</evidence>
<evidence type="ECO:0000256" key="2">
    <source>
        <dbReference type="SAM" id="Phobius"/>
    </source>
</evidence>
<dbReference type="AlphaFoldDB" id="A0AAN8P1S1"/>
<reference evidence="3 4" key="1">
    <citation type="submission" date="2019-10" db="EMBL/GenBank/DDBJ databases">
        <authorList>
            <person name="Palmer J.M."/>
        </authorList>
    </citation>
    <scope>NUCLEOTIDE SEQUENCE [LARGE SCALE GENOMIC DNA]</scope>
    <source>
        <strain evidence="3 4">TWF506</strain>
    </source>
</reference>
<keyword evidence="4" id="KW-1185">Reference proteome</keyword>
<protein>
    <submittedName>
        <fullName evidence="3">Uncharacterized protein</fullName>
    </submittedName>
</protein>
<keyword evidence="2" id="KW-1133">Transmembrane helix</keyword>
<sequence length="252" mass="27599">MSGFEIVGLILGAVGLVPLFKEGYVMAKEYRQRKKTQLLTLSGSTSSLEDTLEDGSTTIANRYDSLHSKYGSKFSNGDATSHAQLSKIIILLQGEIIATLRAALAEGTLENASHLRSIASQSRQEAISVLGQLAQRISTTIAPMLSDLVTNKKPKYLPNPRVQELDDTDNRPHQYGNYYPYGSSGYGSGAVTKSHNNFNPYATGSQAYPDDPPQRQYSGWRPVNQAQRSKAEAIRTSLKVLGFDMSGKKSYK</sequence>
<dbReference type="PANTHER" id="PTHR42354:SF1">
    <property type="entry name" value="C2H2-TYPE DOMAIN-CONTAINING PROTEIN"/>
    <property type="match status" value="1"/>
</dbReference>
<keyword evidence="2" id="KW-0472">Membrane</keyword>
<accession>A0AAN8P1S1</accession>
<evidence type="ECO:0000256" key="1">
    <source>
        <dbReference type="SAM" id="MobiDB-lite"/>
    </source>
</evidence>
<proteinExistence type="predicted"/>
<comment type="caution">
    <text evidence="3">The sequence shown here is derived from an EMBL/GenBank/DDBJ whole genome shotgun (WGS) entry which is preliminary data.</text>
</comment>
<gene>
    <name evidence="3" type="ORF">TWF506_001269</name>
</gene>
<evidence type="ECO:0000313" key="4">
    <source>
        <dbReference type="Proteomes" id="UP001307849"/>
    </source>
</evidence>
<dbReference type="EMBL" id="JAVHJM010000001">
    <property type="protein sequence ID" value="KAK6521036.1"/>
    <property type="molecule type" value="Genomic_DNA"/>
</dbReference>
<keyword evidence="2" id="KW-0812">Transmembrane</keyword>
<dbReference type="PANTHER" id="PTHR42354">
    <property type="entry name" value="C2H2-TYPE DOMAIN-CONTAINING PROTEIN"/>
    <property type="match status" value="1"/>
</dbReference>